<organism evidence="1 2">
    <name type="scientific">Ramlibacter humi</name>
    <dbReference type="NCBI Taxonomy" id="2530451"/>
    <lineage>
        <taxon>Bacteria</taxon>
        <taxon>Pseudomonadati</taxon>
        <taxon>Pseudomonadota</taxon>
        <taxon>Betaproteobacteria</taxon>
        <taxon>Burkholderiales</taxon>
        <taxon>Comamonadaceae</taxon>
        <taxon>Ramlibacter</taxon>
    </lineage>
</organism>
<reference evidence="1 2" key="1">
    <citation type="submission" date="2019-03" db="EMBL/GenBank/DDBJ databases">
        <title>Ramlibacter sp. 18x22-1, whole genome shotgun sequence.</title>
        <authorList>
            <person name="Zhang X."/>
            <person name="Feng G."/>
            <person name="Zhu H."/>
        </authorList>
    </citation>
    <scope>NUCLEOTIDE SEQUENCE [LARGE SCALE GENOMIC DNA]</scope>
    <source>
        <strain evidence="1 2">18x22-1</strain>
    </source>
</reference>
<accession>A0A4Z0BCV2</accession>
<dbReference type="AlphaFoldDB" id="A0A4Z0BCV2"/>
<dbReference type="InterPro" id="IPR006530">
    <property type="entry name" value="YD"/>
</dbReference>
<protein>
    <recommendedName>
        <fullName evidence="3">RHS repeat protein</fullName>
    </recommendedName>
</protein>
<dbReference type="NCBIfam" id="TIGR01643">
    <property type="entry name" value="YD_repeat_2x"/>
    <property type="match status" value="1"/>
</dbReference>
<sequence length="101" mass="10262">MPTGPAPLRGVLRSLTRHAGGRITGYTHTNSGGAQSGLDQGFAYDNLDRLVSAASGGSATAYTYDESGNRMSKTVGTLVLAGGAVHAAPSDCQGMTFNDEA</sequence>
<evidence type="ECO:0000313" key="1">
    <source>
        <dbReference type="EMBL" id="TFY97105.1"/>
    </source>
</evidence>
<evidence type="ECO:0008006" key="3">
    <source>
        <dbReference type="Google" id="ProtNLM"/>
    </source>
</evidence>
<comment type="caution">
    <text evidence="1">The sequence shown here is derived from an EMBL/GenBank/DDBJ whole genome shotgun (WGS) entry which is preliminary data.</text>
</comment>
<name>A0A4Z0BCV2_9BURK</name>
<keyword evidence="2" id="KW-1185">Reference proteome</keyword>
<dbReference type="Proteomes" id="UP000297839">
    <property type="component" value="Unassembled WGS sequence"/>
</dbReference>
<dbReference type="Gene3D" id="2.180.10.10">
    <property type="entry name" value="RHS repeat-associated core"/>
    <property type="match status" value="1"/>
</dbReference>
<proteinExistence type="predicted"/>
<dbReference type="EMBL" id="SMLK01000009">
    <property type="protein sequence ID" value="TFY97105.1"/>
    <property type="molecule type" value="Genomic_DNA"/>
</dbReference>
<gene>
    <name evidence="1" type="ORF">EZ216_19795</name>
</gene>
<evidence type="ECO:0000313" key="2">
    <source>
        <dbReference type="Proteomes" id="UP000297839"/>
    </source>
</evidence>